<dbReference type="EMBL" id="BROD01000001">
    <property type="protein sequence ID" value="GKX65719.1"/>
    <property type="molecule type" value="Genomic_DNA"/>
</dbReference>
<organism evidence="1 2">
    <name type="scientific">Inconstantimicrobium mannanitabidum</name>
    <dbReference type="NCBI Taxonomy" id="1604901"/>
    <lineage>
        <taxon>Bacteria</taxon>
        <taxon>Bacillati</taxon>
        <taxon>Bacillota</taxon>
        <taxon>Clostridia</taxon>
        <taxon>Eubacteriales</taxon>
        <taxon>Clostridiaceae</taxon>
        <taxon>Inconstantimicrobium</taxon>
    </lineage>
</organism>
<name>A0ACB5R9M0_9CLOT</name>
<keyword evidence="1" id="KW-0418">Kinase</keyword>
<reference evidence="1" key="1">
    <citation type="journal article" date="2025" name="Int. J. Syst. Evol. Microbiol.">
        <title>Inconstantimicrobium mannanitabidum sp. nov., a novel member of the family Clostridiaceae isolated from anoxic soil under the treatment of reductive soil disinfestation.</title>
        <authorList>
            <person name="Ueki A."/>
            <person name="Tonouchi A."/>
            <person name="Honma S."/>
            <person name="Kaku N."/>
            <person name="Ueki K."/>
        </authorList>
    </citation>
    <scope>NUCLEOTIDE SEQUENCE</scope>
    <source>
        <strain evidence="1">TW13</strain>
    </source>
</reference>
<comment type="caution">
    <text evidence="1">The sequence shown here is derived from an EMBL/GenBank/DDBJ whole genome shotgun (WGS) entry which is preliminary data.</text>
</comment>
<gene>
    <name evidence="1" type="primary">thrB</name>
    <name evidence="1" type="ORF">rsdtw13_09770</name>
</gene>
<keyword evidence="1" id="KW-0808">Transferase</keyword>
<evidence type="ECO:0000313" key="1">
    <source>
        <dbReference type="EMBL" id="GKX65719.1"/>
    </source>
</evidence>
<accession>A0ACB5R9M0</accession>
<protein>
    <submittedName>
        <fullName evidence="1">Homoserine kinase</fullName>
    </submittedName>
</protein>
<proteinExistence type="predicted"/>
<sequence length="293" mass="32513">MVRVSVPATSANLGPGFDSIGLCFDLFNVFEFDEIDEGLCFEGFKEEFCNENNLIYVSMKALFNKIKFKPKGVKIKLVEQNIPIARGLGSSSSCIVAGVIGANAISGYQLSKDEILDIAVEIEGHPDNVAPALLGGLIVAALDDNKPYYSKIEVNKVVNFYALIPDFMLSTEEARKVLPKEISLKDGVYNVSRAALLVAAFAQGKYELLKIACSDKFHQPYRGKLIENYDDVMNECNKNKALSVYLSGAGPTIMAISEEKEFFKEKMRTWLVQNKMNWDIIELKINNQGAIIK</sequence>
<evidence type="ECO:0000313" key="2">
    <source>
        <dbReference type="Proteomes" id="UP001058074"/>
    </source>
</evidence>
<dbReference type="Proteomes" id="UP001058074">
    <property type="component" value="Unassembled WGS sequence"/>
</dbReference>
<keyword evidence="2" id="KW-1185">Reference proteome</keyword>